<keyword evidence="2" id="KW-0456">Lyase</keyword>
<evidence type="ECO:0000256" key="1">
    <source>
        <dbReference type="ARBA" id="ARBA00022723"/>
    </source>
</evidence>
<comment type="caution">
    <text evidence="4">The sequence shown here is derived from an EMBL/GenBank/DDBJ whole genome shotgun (WGS) entry which is preliminary data.</text>
</comment>
<keyword evidence="1" id="KW-0479">Metal-binding</keyword>
<dbReference type="AlphaFoldDB" id="A0AAD4Q0H4"/>
<keyword evidence="5" id="KW-1185">Reference proteome</keyword>
<protein>
    <submittedName>
        <fullName evidence="4">Class II aldolase and Adducin N-terminal domain-containing protein</fullName>
    </submittedName>
</protein>
<dbReference type="GO" id="GO:0016832">
    <property type="term" value="F:aldehyde-lyase activity"/>
    <property type="evidence" value="ECO:0007669"/>
    <property type="project" value="TreeGrafter"/>
</dbReference>
<dbReference type="InterPro" id="IPR001303">
    <property type="entry name" value="Aldolase_II/adducin_N"/>
</dbReference>
<dbReference type="GO" id="GO:0005829">
    <property type="term" value="C:cytosol"/>
    <property type="evidence" value="ECO:0007669"/>
    <property type="project" value="TreeGrafter"/>
</dbReference>
<dbReference type="PANTHER" id="PTHR22789">
    <property type="entry name" value="FUCULOSE PHOSPHATE ALDOLASE"/>
    <property type="match status" value="1"/>
</dbReference>
<dbReference type="EMBL" id="JAJTJA010000004">
    <property type="protein sequence ID" value="KAH8700819.1"/>
    <property type="molecule type" value="Genomic_DNA"/>
</dbReference>
<dbReference type="PANTHER" id="PTHR22789:SF0">
    <property type="entry name" value="3-OXO-TETRONATE 4-PHOSPHATE DECARBOXYLASE-RELATED"/>
    <property type="match status" value="1"/>
</dbReference>
<gene>
    <name evidence="4" type="ORF">BGW36DRAFT_459924</name>
</gene>
<evidence type="ECO:0000256" key="2">
    <source>
        <dbReference type="ARBA" id="ARBA00023239"/>
    </source>
</evidence>
<dbReference type="GeneID" id="70252357"/>
<evidence type="ECO:0000313" key="4">
    <source>
        <dbReference type="EMBL" id="KAH8700819.1"/>
    </source>
</evidence>
<dbReference type="Gene3D" id="3.40.225.10">
    <property type="entry name" value="Class II aldolase/adducin N-terminal domain"/>
    <property type="match status" value="1"/>
</dbReference>
<dbReference type="GO" id="GO:0019323">
    <property type="term" value="P:pentose catabolic process"/>
    <property type="evidence" value="ECO:0007669"/>
    <property type="project" value="TreeGrafter"/>
</dbReference>
<accession>A0AAD4Q0H4</accession>
<sequence length="274" mass="31098">MSSNTLREALRELVYANHILHYHDAVDAYGHVSIRHPEKPDVYIMSGYLAPALVESPDDLIEYYIHDSSPVNPDSKKGYQERFIHGEVFKRYPEINCVVHSHAEQVLPYTMNGVALRPAFHMAGFLGQHVPIYDITKFYQDGDQQDMLVNTVKFGSELANLFTETNNSLSPNNKSPDHTVVLMKRHGFTTLGKNVPEAVYRALYTKTNAGVQTNAVMLHKAYFGSQAAFDQQDLPYLNGIESEGCRKMNEGTQDKPWKLWVREVEASSLYKNLT</sequence>
<dbReference type="SMART" id="SM01007">
    <property type="entry name" value="Aldolase_II"/>
    <property type="match status" value="1"/>
</dbReference>
<name>A0AAD4Q0H4_9EURO</name>
<dbReference type="GO" id="GO:0046872">
    <property type="term" value="F:metal ion binding"/>
    <property type="evidence" value="ECO:0007669"/>
    <property type="project" value="UniProtKB-KW"/>
</dbReference>
<evidence type="ECO:0000259" key="3">
    <source>
        <dbReference type="SMART" id="SM01007"/>
    </source>
</evidence>
<dbReference type="InterPro" id="IPR036409">
    <property type="entry name" value="Aldolase_II/adducin_N_sf"/>
</dbReference>
<evidence type="ECO:0000313" key="5">
    <source>
        <dbReference type="Proteomes" id="UP001201262"/>
    </source>
</evidence>
<dbReference type="InterPro" id="IPR050197">
    <property type="entry name" value="Aldolase_class_II_sugar_metab"/>
</dbReference>
<reference evidence="4" key="1">
    <citation type="submission" date="2021-12" db="EMBL/GenBank/DDBJ databases">
        <title>Convergent genome expansion in fungi linked to evolution of root-endophyte symbiosis.</title>
        <authorList>
            <consortium name="DOE Joint Genome Institute"/>
            <person name="Ke Y.-H."/>
            <person name="Bonito G."/>
            <person name="Liao H.-L."/>
            <person name="Looney B."/>
            <person name="Rojas-Flechas A."/>
            <person name="Nash J."/>
            <person name="Hameed K."/>
            <person name="Schadt C."/>
            <person name="Martin F."/>
            <person name="Crous P.W."/>
            <person name="Miettinen O."/>
            <person name="Magnuson J.K."/>
            <person name="Labbe J."/>
            <person name="Jacobson D."/>
            <person name="Doktycz M.J."/>
            <person name="Veneault-Fourrey C."/>
            <person name="Kuo A."/>
            <person name="Mondo S."/>
            <person name="Calhoun S."/>
            <person name="Riley R."/>
            <person name="Ohm R."/>
            <person name="LaButti K."/>
            <person name="Andreopoulos B."/>
            <person name="Pangilinan J."/>
            <person name="Nolan M."/>
            <person name="Tritt A."/>
            <person name="Clum A."/>
            <person name="Lipzen A."/>
            <person name="Daum C."/>
            <person name="Barry K."/>
            <person name="Grigoriev I.V."/>
            <person name="Vilgalys R."/>
        </authorList>
    </citation>
    <scope>NUCLEOTIDE SEQUENCE</scope>
    <source>
        <strain evidence="4">PMI_201</strain>
    </source>
</reference>
<organism evidence="4 5">
    <name type="scientific">Talaromyces proteolyticus</name>
    <dbReference type="NCBI Taxonomy" id="1131652"/>
    <lineage>
        <taxon>Eukaryota</taxon>
        <taxon>Fungi</taxon>
        <taxon>Dikarya</taxon>
        <taxon>Ascomycota</taxon>
        <taxon>Pezizomycotina</taxon>
        <taxon>Eurotiomycetes</taxon>
        <taxon>Eurotiomycetidae</taxon>
        <taxon>Eurotiales</taxon>
        <taxon>Trichocomaceae</taxon>
        <taxon>Talaromyces</taxon>
        <taxon>Talaromyces sect. Bacilispori</taxon>
    </lineage>
</organism>
<dbReference type="SUPFAM" id="SSF53639">
    <property type="entry name" value="AraD/HMP-PK domain-like"/>
    <property type="match status" value="1"/>
</dbReference>
<dbReference type="RefSeq" id="XP_046074525.1">
    <property type="nucleotide sequence ID" value="XM_046222070.1"/>
</dbReference>
<dbReference type="Pfam" id="PF00596">
    <property type="entry name" value="Aldolase_II"/>
    <property type="match status" value="1"/>
</dbReference>
<proteinExistence type="predicted"/>
<dbReference type="Proteomes" id="UP001201262">
    <property type="component" value="Unassembled WGS sequence"/>
</dbReference>
<feature type="domain" description="Class II aldolase/adducin N-terminal" evidence="3">
    <location>
        <begin position="11"/>
        <end position="213"/>
    </location>
</feature>